<dbReference type="AlphaFoldDB" id="A0A1H8QE06"/>
<dbReference type="InterPro" id="IPR050659">
    <property type="entry name" value="Peptidase_M24B"/>
</dbReference>
<protein>
    <submittedName>
        <fullName evidence="2">Xaa-Pro aminopeptidase</fullName>
    </submittedName>
</protein>
<accession>A0A1H8QE06</accession>
<dbReference type="InterPro" id="IPR000994">
    <property type="entry name" value="Pept_M24"/>
</dbReference>
<dbReference type="EMBL" id="FODV01000003">
    <property type="protein sequence ID" value="SEO52238.1"/>
    <property type="molecule type" value="Genomic_DNA"/>
</dbReference>
<dbReference type="PANTHER" id="PTHR46112:SF2">
    <property type="entry name" value="XAA-PRO AMINOPEPTIDASE P-RELATED"/>
    <property type="match status" value="1"/>
</dbReference>
<dbReference type="Pfam" id="PF00557">
    <property type="entry name" value="Peptidase_M24"/>
    <property type="match status" value="1"/>
</dbReference>
<evidence type="ECO:0000313" key="2">
    <source>
        <dbReference type="EMBL" id="SEO52238.1"/>
    </source>
</evidence>
<name>A0A1H8QE06_9EURY</name>
<dbReference type="SUPFAM" id="SSF55920">
    <property type="entry name" value="Creatinase/aminopeptidase"/>
    <property type="match status" value="1"/>
</dbReference>
<dbReference type="Proteomes" id="UP000199126">
    <property type="component" value="Unassembled WGS sequence"/>
</dbReference>
<keyword evidence="3" id="KW-1185">Reference proteome</keyword>
<evidence type="ECO:0000259" key="1">
    <source>
        <dbReference type="Pfam" id="PF00557"/>
    </source>
</evidence>
<proteinExistence type="predicted"/>
<organism evidence="2 3">
    <name type="scientific">Halogranum amylolyticum</name>
    <dbReference type="NCBI Taxonomy" id="660520"/>
    <lineage>
        <taxon>Archaea</taxon>
        <taxon>Methanobacteriati</taxon>
        <taxon>Methanobacteriota</taxon>
        <taxon>Stenosarchaea group</taxon>
        <taxon>Halobacteria</taxon>
        <taxon>Halobacteriales</taxon>
        <taxon>Haloferacaceae</taxon>
    </lineage>
</organism>
<dbReference type="InterPro" id="IPR036005">
    <property type="entry name" value="Creatinase/aminopeptidase-like"/>
</dbReference>
<evidence type="ECO:0000313" key="3">
    <source>
        <dbReference type="Proteomes" id="UP000199126"/>
    </source>
</evidence>
<keyword evidence="2" id="KW-0645">Protease</keyword>
<sequence length="370" mass="39081">MTVDEPISDYGFLADALDAADADAFVHVGDADADLRYLAPLSETTSDYGFVYAGGEATLCAPADATGGSVDRVAADFPGDVRREAADDPVGTRVVDTLADRDVADGATVLVPRQLPHDAAVYLESAGYDLASTPAVREARAVKSDRELDRLRAVQRAAVRGVERARSILRDAAVREGTLHWQDAPLSTERLRRQVNATLVGEGVADVAHTRVRVGTATARSAVELSAGTPLVVSLAPRGPHGYYGRLVRTFVVDSDGGWERRAHVGVESARRVALDELDPGESLRWVHSETVAEASSFGLTATEGDRVYGVGLTRREGPSLADEATVGNVVAVHPSATDEERGTVALADLAVVTEEGCELLVDCSTSLVP</sequence>
<dbReference type="PANTHER" id="PTHR46112">
    <property type="entry name" value="AMINOPEPTIDASE"/>
    <property type="match status" value="1"/>
</dbReference>
<feature type="domain" description="Peptidase M24" evidence="1">
    <location>
        <begin position="151"/>
        <end position="355"/>
    </location>
</feature>
<dbReference type="Gene3D" id="3.90.230.10">
    <property type="entry name" value="Creatinase/methionine aminopeptidase superfamily"/>
    <property type="match status" value="1"/>
</dbReference>
<keyword evidence="2" id="KW-0378">Hydrolase</keyword>
<keyword evidence="2" id="KW-0031">Aminopeptidase</keyword>
<gene>
    <name evidence="2" type="ORF">SAMN04487948_10358</name>
</gene>
<dbReference type="RefSeq" id="WP_089822138.1">
    <property type="nucleotide sequence ID" value="NZ_FODV01000003.1"/>
</dbReference>
<reference evidence="3" key="1">
    <citation type="submission" date="2016-10" db="EMBL/GenBank/DDBJ databases">
        <authorList>
            <person name="Varghese N."/>
            <person name="Submissions S."/>
        </authorList>
    </citation>
    <scope>NUCLEOTIDE SEQUENCE [LARGE SCALE GENOMIC DNA]</scope>
    <source>
        <strain evidence="3">CGMCC 1.10121</strain>
    </source>
</reference>
<dbReference type="OrthoDB" id="200535at2157"/>
<dbReference type="CDD" id="cd01066">
    <property type="entry name" value="APP_MetAP"/>
    <property type="match status" value="1"/>
</dbReference>
<dbReference type="GO" id="GO:0004177">
    <property type="term" value="F:aminopeptidase activity"/>
    <property type="evidence" value="ECO:0007669"/>
    <property type="project" value="UniProtKB-KW"/>
</dbReference>